<dbReference type="Proteomes" id="UP000298649">
    <property type="component" value="Plasmid pAtCFBP7129b"/>
</dbReference>
<organism evidence="1 2">
    <name type="scientific">Agrobacterium tumefaciens</name>
    <dbReference type="NCBI Taxonomy" id="358"/>
    <lineage>
        <taxon>Bacteria</taxon>
        <taxon>Pseudomonadati</taxon>
        <taxon>Pseudomonadota</taxon>
        <taxon>Alphaproteobacteria</taxon>
        <taxon>Hyphomicrobiales</taxon>
        <taxon>Rhizobiaceae</taxon>
        <taxon>Rhizobium/Agrobacterium group</taxon>
        <taxon>Agrobacterium</taxon>
        <taxon>Agrobacterium tumefaciens complex</taxon>
    </lineage>
</organism>
<reference evidence="1 2" key="1">
    <citation type="submission" date="2019-04" db="EMBL/GenBank/DDBJ databases">
        <title>Complete genome sequence of Agrobacterium tumefaciens CFBP7129.</title>
        <authorList>
            <person name="Haryono M."/>
            <person name="Lin Y.-C."/>
            <person name="Lai E.-M."/>
            <person name="Kuo C.-H."/>
        </authorList>
    </citation>
    <scope>NUCLEOTIDE SEQUENCE [LARGE SCALE GENOMIC DNA]</scope>
    <source>
        <strain evidence="1 2">CFBP7129</strain>
        <plasmid evidence="2">patcfbp7129b</plasmid>
    </source>
</reference>
<evidence type="ECO:0000313" key="2">
    <source>
        <dbReference type="Proteomes" id="UP000298649"/>
    </source>
</evidence>
<dbReference type="AlphaFoldDB" id="A0A4D7YME3"/>
<accession>A0A4D7YME3</accession>
<sequence>MDGVEIATPRQLANVLGNEDTLVWNHHEGHMDWCLCAINIAESLRGSGMTARDQDRTLIIERTAKEHV</sequence>
<name>A0A4D7YME3_AGRTU</name>
<evidence type="ECO:0000313" key="1">
    <source>
        <dbReference type="EMBL" id="QCL98341.1"/>
    </source>
</evidence>
<dbReference type="EMBL" id="CP039925">
    <property type="protein sequence ID" value="QCL98341.1"/>
    <property type="molecule type" value="Genomic_DNA"/>
</dbReference>
<geneLocation type="plasmid" evidence="2">
    <name>patcfbp7129b</name>
</geneLocation>
<proteinExistence type="predicted"/>
<protein>
    <submittedName>
        <fullName evidence="1">Uncharacterized protein</fullName>
    </submittedName>
</protein>
<gene>
    <name evidence="1" type="ORF">CFBP7129_28890</name>
</gene>
<keyword evidence="1" id="KW-0614">Plasmid</keyword>